<reference evidence="1 2" key="1">
    <citation type="submission" date="2015-10" db="EMBL/GenBank/DDBJ databases">
        <title>Draft genome sequence of Streptomyces pseudovenezuelae DSM 40212, type strain for the species Streptomyces pseudovenezuelae.</title>
        <authorList>
            <person name="Ruckert C."/>
            <person name="Winkler A."/>
            <person name="Kalinowski J."/>
            <person name="Kampfer P."/>
            <person name="Glaeser S."/>
        </authorList>
    </citation>
    <scope>NUCLEOTIDE SEQUENCE [LARGE SCALE GENOMIC DNA]</scope>
    <source>
        <strain evidence="1 2">DSM 40212</strain>
    </source>
</reference>
<organism evidence="1 2">
    <name type="scientific">Streptomyces pseudovenezuelae</name>
    <dbReference type="NCBI Taxonomy" id="67350"/>
    <lineage>
        <taxon>Bacteria</taxon>
        <taxon>Bacillati</taxon>
        <taxon>Actinomycetota</taxon>
        <taxon>Actinomycetes</taxon>
        <taxon>Kitasatosporales</taxon>
        <taxon>Streptomycetaceae</taxon>
        <taxon>Streptomyces</taxon>
        <taxon>Streptomyces aurantiacus group</taxon>
    </lineage>
</organism>
<dbReference type="Gene3D" id="1.10.10.10">
    <property type="entry name" value="Winged helix-like DNA-binding domain superfamily/Winged helix DNA-binding domain"/>
    <property type="match status" value="1"/>
</dbReference>
<protein>
    <submittedName>
        <fullName evidence="1">Uncharacterized protein</fullName>
    </submittedName>
</protein>
<dbReference type="GO" id="GO:0006355">
    <property type="term" value="P:regulation of DNA-templated transcription"/>
    <property type="evidence" value="ECO:0007669"/>
    <property type="project" value="InterPro"/>
</dbReference>
<accession>A0A124H9G5</accession>
<dbReference type="InterPro" id="IPR036388">
    <property type="entry name" value="WH-like_DNA-bd_sf"/>
</dbReference>
<comment type="caution">
    <text evidence="1">The sequence shown here is derived from an EMBL/GenBank/DDBJ whole genome shotgun (WGS) entry which is preliminary data.</text>
</comment>
<dbReference type="SUPFAM" id="SSF46894">
    <property type="entry name" value="C-terminal effector domain of the bipartite response regulators"/>
    <property type="match status" value="1"/>
</dbReference>
<evidence type="ECO:0000313" key="2">
    <source>
        <dbReference type="Proteomes" id="UP000053039"/>
    </source>
</evidence>
<sequence>MAIFRRASVRGASCRRWMYSTLISELKLSAAASSSADPTRPMDCTMPRRSQSLLYDSDVYSAPRSLWKIVATKHLSESTVRDYLSSAIGKTGTRNRMEAMREARQQGWWL</sequence>
<dbReference type="AlphaFoldDB" id="A0A124H9G5"/>
<gene>
    <name evidence="1" type="ORF">AQI94_30730</name>
</gene>
<dbReference type="GO" id="GO:0003677">
    <property type="term" value="F:DNA binding"/>
    <property type="evidence" value="ECO:0007669"/>
    <property type="project" value="InterPro"/>
</dbReference>
<dbReference type="EMBL" id="LMWM01000030">
    <property type="protein sequence ID" value="KUM84906.1"/>
    <property type="molecule type" value="Genomic_DNA"/>
</dbReference>
<dbReference type="InterPro" id="IPR016032">
    <property type="entry name" value="Sig_transdc_resp-reg_C-effctor"/>
</dbReference>
<name>A0A124H9G5_9ACTN</name>
<evidence type="ECO:0000313" key="1">
    <source>
        <dbReference type="EMBL" id="KUM84906.1"/>
    </source>
</evidence>
<proteinExistence type="predicted"/>
<dbReference type="Proteomes" id="UP000053039">
    <property type="component" value="Unassembled WGS sequence"/>
</dbReference>